<gene>
    <name evidence="1" type="ORF">UFOPK1392_02217</name>
</gene>
<dbReference type="AlphaFoldDB" id="A0A6J5YIR5"/>
<dbReference type="EMBL" id="CAEMXZ010000149">
    <property type="protein sequence ID" value="CAB4324447.1"/>
    <property type="molecule type" value="Genomic_DNA"/>
</dbReference>
<proteinExistence type="predicted"/>
<protein>
    <submittedName>
        <fullName evidence="1">Unannotated protein</fullName>
    </submittedName>
</protein>
<name>A0A6J5YIR5_9ZZZZ</name>
<accession>A0A6J5YIR5</accession>
<sequence length="220" mass="23678">MGGDVVLERFKSGAANQCSHGTGRRFDRDHCRGDPLGIGFSAHRVGEGRVVGILGGVLSHWVKRGPDLEATTEHTRIALFVGGTHSGIGEKLLFHLFDEIAIRRWLGDGPAGSGTGTGPIGATPGGQRNCVELLGLGLGDHVVRHHASQSDVSASTRSRRVHDRIELNGIRDDRRQQGALRPRERLDVLSPVGLSGGLDPIRARTEIHGVEIQLENLILR</sequence>
<evidence type="ECO:0000313" key="1">
    <source>
        <dbReference type="EMBL" id="CAB4324447.1"/>
    </source>
</evidence>
<organism evidence="1">
    <name type="scientific">freshwater metagenome</name>
    <dbReference type="NCBI Taxonomy" id="449393"/>
    <lineage>
        <taxon>unclassified sequences</taxon>
        <taxon>metagenomes</taxon>
        <taxon>ecological metagenomes</taxon>
    </lineage>
</organism>
<reference evidence="1" key="1">
    <citation type="submission" date="2020-05" db="EMBL/GenBank/DDBJ databases">
        <authorList>
            <person name="Chiriac C."/>
            <person name="Salcher M."/>
            <person name="Ghai R."/>
            <person name="Kavagutti S V."/>
        </authorList>
    </citation>
    <scope>NUCLEOTIDE SEQUENCE</scope>
</reference>